<proteinExistence type="inferred from homology"/>
<dbReference type="GO" id="GO:1990281">
    <property type="term" value="C:efflux pump complex"/>
    <property type="evidence" value="ECO:0007669"/>
    <property type="project" value="TreeGrafter"/>
</dbReference>
<dbReference type="RefSeq" id="WP_143951231.1">
    <property type="nucleotide sequence ID" value="NZ_BAABMB010000005.1"/>
</dbReference>
<dbReference type="PANTHER" id="PTHR30026:SF20">
    <property type="entry name" value="OUTER MEMBRANE PROTEIN TOLC"/>
    <property type="match status" value="1"/>
</dbReference>
<evidence type="ECO:0000256" key="4">
    <source>
        <dbReference type="ARBA" id="ARBA00022452"/>
    </source>
</evidence>
<dbReference type="InterPro" id="IPR010130">
    <property type="entry name" value="T1SS_OMP_TolC"/>
</dbReference>
<evidence type="ECO:0000313" key="11">
    <source>
        <dbReference type="Proteomes" id="UP000318405"/>
    </source>
</evidence>
<comment type="subcellular location">
    <subcellularLocation>
        <location evidence="1">Cell outer membrane</location>
    </subcellularLocation>
</comment>
<dbReference type="Pfam" id="PF02321">
    <property type="entry name" value="OEP"/>
    <property type="match status" value="2"/>
</dbReference>
<keyword evidence="5" id="KW-0812">Transmembrane</keyword>
<comment type="similarity">
    <text evidence="2">Belongs to the outer membrane factor (OMF) (TC 1.B.17) family.</text>
</comment>
<keyword evidence="11" id="KW-1185">Reference proteome</keyword>
<sequence>MAFRVRVLGLAIALPFAFAAGPAQAFGLMDAFMAAREYDPEYRAAWQAREAGLQEERIARSQLLPQASATYGYNRNWLDQTVDNPNTGESQHASNSNYPSYVGRLEVRQPVVNFQGWAGLRQGQAVSQQAEAEFDGKHQELMLRLYETYANTLLARDQVRIAQAQYTALEEQMKSNDRMFNSGEGTRTDMIETRSRYDIAAAQVIEAEDALGSALRELMAMIGPGRLNGVDELDQLVPKFSPSPAQLDGVEQWAQLARTSNAQIIAGRYGVQAADAAVSRNRAGHYPTLDLIAAHERSEADSVSTINQRNRTSMVGVQVRIPLYAGGGINARTTQAVANYQRAQAELDATRNGVEVELRRQYALVESGATKIRALESAVESATLLVEATRKSVAGGMRVNLDVLNAEERLFQARGDLAQARYDYLNAYMRLRYYAGVLTVYDLETVAKYFAPPGSVRPDSAYTAQAAAGGTKGTSGKGNTRR</sequence>
<comment type="caution">
    <text evidence="10">The sequence shown here is derived from an EMBL/GenBank/DDBJ whole genome shotgun (WGS) entry which is preliminary data.</text>
</comment>
<dbReference type="EMBL" id="VLTJ01000042">
    <property type="protein sequence ID" value="TSH89116.1"/>
    <property type="molecule type" value="Genomic_DNA"/>
</dbReference>
<dbReference type="GO" id="GO:0015562">
    <property type="term" value="F:efflux transmembrane transporter activity"/>
    <property type="evidence" value="ECO:0007669"/>
    <property type="project" value="InterPro"/>
</dbReference>
<evidence type="ECO:0000256" key="5">
    <source>
        <dbReference type="ARBA" id="ARBA00022692"/>
    </source>
</evidence>
<keyword evidence="3" id="KW-0813">Transport</keyword>
<evidence type="ECO:0000256" key="1">
    <source>
        <dbReference type="ARBA" id="ARBA00004442"/>
    </source>
</evidence>
<evidence type="ECO:0000313" key="10">
    <source>
        <dbReference type="EMBL" id="TSH89116.1"/>
    </source>
</evidence>
<dbReference type="NCBIfam" id="TIGR01844">
    <property type="entry name" value="type_I_sec_TolC"/>
    <property type="match status" value="1"/>
</dbReference>
<feature type="signal peptide" evidence="9">
    <location>
        <begin position="1"/>
        <end position="25"/>
    </location>
</feature>
<dbReference type="PANTHER" id="PTHR30026">
    <property type="entry name" value="OUTER MEMBRANE PROTEIN TOLC"/>
    <property type="match status" value="1"/>
</dbReference>
<evidence type="ECO:0000256" key="2">
    <source>
        <dbReference type="ARBA" id="ARBA00007613"/>
    </source>
</evidence>
<keyword evidence="9" id="KW-0732">Signal</keyword>
<dbReference type="Proteomes" id="UP000318405">
    <property type="component" value="Unassembled WGS sequence"/>
</dbReference>
<feature type="chain" id="PRO_5021717396" evidence="9">
    <location>
        <begin position="26"/>
        <end position="482"/>
    </location>
</feature>
<accession>A0A556A8A2</accession>
<evidence type="ECO:0000256" key="6">
    <source>
        <dbReference type="ARBA" id="ARBA00023136"/>
    </source>
</evidence>
<dbReference type="GO" id="GO:0015288">
    <property type="term" value="F:porin activity"/>
    <property type="evidence" value="ECO:0007669"/>
    <property type="project" value="TreeGrafter"/>
</dbReference>
<name>A0A556A8A2_9BURK</name>
<dbReference type="Gene3D" id="1.20.1600.10">
    <property type="entry name" value="Outer membrane efflux proteins (OEP)"/>
    <property type="match status" value="1"/>
</dbReference>
<dbReference type="InterPro" id="IPR051906">
    <property type="entry name" value="TolC-like"/>
</dbReference>
<evidence type="ECO:0000256" key="7">
    <source>
        <dbReference type="ARBA" id="ARBA00023237"/>
    </source>
</evidence>
<feature type="region of interest" description="Disordered" evidence="8">
    <location>
        <begin position="462"/>
        <end position="482"/>
    </location>
</feature>
<dbReference type="AlphaFoldDB" id="A0A556A8A2"/>
<keyword evidence="6" id="KW-0472">Membrane</keyword>
<keyword evidence="7" id="KW-0998">Cell outer membrane</keyword>
<evidence type="ECO:0000256" key="9">
    <source>
        <dbReference type="SAM" id="SignalP"/>
    </source>
</evidence>
<evidence type="ECO:0000256" key="3">
    <source>
        <dbReference type="ARBA" id="ARBA00022448"/>
    </source>
</evidence>
<dbReference type="OrthoDB" id="9813458at2"/>
<dbReference type="GO" id="GO:0009279">
    <property type="term" value="C:cell outer membrane"/>
    <property type="evidence" value="ECO:0007669"/>
    <property type="project" value="UniProtKB-SubCell"/>
</dbReference>
<dbReference type="InterPro" id="IPR003423">
    <property type="entry name" value="OMP_efflux"/>
</dbReference>
<gene>
    <name evidence="10" type="ORF">FOZ76_26265</name>
</gene>
<protein>
    <submittedName>
        <fullName evidence="10">TolC family outer membrane protein</fullName>
    </submittedName>
</protein>
<evidence type="ECO:0000256" key="8">
    <source>
        <dbReference type="SAM" id="MobiDB-lite"/>
    </source>
</evidence>
<keyword evidence="4" id="KW-1134">Transmembrane beta strand</keyword>
<dbReference type="SUPFAM" id="SSF56954">
    <property type="entry name" value="Outer membrane efflux proteins (OEP)"/>
    <property type="match status" value="1"/>
</dbReference>
<reference evidence="10 11" key="1">
    <citation type="submission" date="2019-07" db="EMBL/GenBank/DDBJ databases">
        <title>Qingshengfaniella alkalisoli gen. nov., sp. nov., isolated from saline soil.</title>
        <authorList>
            <person name="Xu L."/>
            <person name="Huang X.-X."/>
            <person name="Sun J.-Q."/>
        </authorList>
    </citation>
    <scope>NUCLEOTIDE SEQUENCE [LARGE SCALE GENOMIC DNA]</scope>
    <source>
        <strain evidence="10 11">DSM 27279</strain>
    </source>
</reference>
<organism evidence="10 11">
    <name type="scientific">Verticiella sediminum</name>
    <dbReference type="NCBI Taxonomy" id="1247510"/>
    <lineage>
        <taxon>Bacteria</taxon>
        <taxon>Pseudomonadati</taxon>
        <taxon>Pseudomonadota</taxon>
        <taxon>Betaproteobacteria</taxon>
        <taxon>Burkholderiales</taxon>
        <taxon>Alcaligenaceae</taxon>
        <taxon>Verticiella</taxon>
    </lineage>
</organism>